<dbReference type="KEGG" id="kbt:BCUE_0043"/>
<feature type="transmembrane region" description="Helical" evidence="6">
    <location>
        <begin position="12"/>
        <end position="33"/>
    </location>
</feature>
<evidence type="ECO:0000256" key="3">
    <source>
        <dbReference type="ARBA" id="ARBA00022692"/>
    </source>
</evidence>
<dbReference type="Proteomes" id="UP000011563">
    <property type="component" value="Chromosome"/>
</dbReference>
<dbReference type="HOGENOM" id="CLU_766582_0_0_4"/>
<keyword evidence="2" id="KW-1003">Cell membrane</keyword>
<dbReference type="Pfam" id="PF03739">
    <property type="entry name" value="LptF_LptG"/>
    <property type="match status" value="1"/>
</dbReference>
<keyword evidence="8" id="KW-1185">Reference proteome</keyword>
<evidence type="ECO:0000256" key="2">
    <source>
        <dbReference type="ARBA" id="ARBA00022475"/>
    </source>
</evidence>
<feature type="transmembrane region" description="Helical" evidence="6">
    <location>
        <begin position="282"/>
        <end position="299"/>
    </location>
</feature>
<dbReference type="EMBL" id="CP003807">
    <property type="protein sequence ID" value="AGF50042.1"/>
    <property type="molecule type" value="Genomic_DNA"/>
</dbReference>
<dbReference type="PANTHER" id="PTHR33529">
    <property type="entry name" value="SLR0882 PROTEIN-RELATED"/>
    <property type="match status" value="1"/>
</dbReference>
<sequence>MFTINSYLAKNTYRSCLIVLLSLLSLFTIFSLIETIEDIDSITISIFYFQILSAPGRLYDLIPISILIGTVLSINWLSINNEWLILNMSGISNIKLISTLWLINIPIVIFSLFLSEYIVPVAEMKNLNNQVANKKKQNNNQFISGYWINENINSKNTIININDMKANGEIEKITLYEFGQNRKLAKIYFADHGKFIKKQMILKNVIVKTLNNPLCETLIDNHQKKYIDTIFFENIRYDTNINKEFLLASKLPIDRVPLSTLFKYKKSNIASYIQEVELYNKLLYILSLFLMISIATNIIKNNHIKNGNRIIETLVIGIILFIIIKLCPIIGSFYNLSIISTTLIPGVAITILSICNIIQRENIE</sequence>
<dbReference type="AlphaFoldDB" id="M1LWZ2"/>
<feature type="transmembrane region" description="Helical" evidence="6">
    <location>
        <begin position="61"/>
        <end position="79"/>
    </location>
</feature>
<protein>
    <submittedName>
        <fullName evidence="7">Lipopolysaccharide export system permease protein</fullName>
    </submittedName>
</protein>
<dbReference type="RefSeq" id="WP_015237598.1">
    <property type="nucleotide sequence ID" value="NC_020285.1"/>
</dbReference>
<evidence type="ECO:0000313" key="7">
    <source>
        <dbReference type="EMBL" id="AGF50042.1"/>
    </source>
</evidence>
<keyword evidence="4 6" id="KW-1133">Transmembrane helix</keyword>
<proteinExistence type="predicted"/>
<name>M1LWZ2_9PROT</name>
<comment type="subcellular location">
    <subcellularLocation>
        <location evidence="1">Cell membrane</location>
        <topology evidence="1">Multi-pass membrane protein</topology>
    </subcellularLocation>
</comment>
<evidence type="ECO:0000313" key="8">
    <source>
        <dbReference type="Proteomes" id="UP000011563"/>
    </source>
</evidence>
<evidence type="ECO:0000256" key="4">
    <source>
        <dbReference type="ARBA" id="ARBA00022989"/>
    </source>
</evidence>
<accession>M1LWZ2</accession>
<dbReference type="PANTHER" id="PTHR33529:SF2">
    <property type="entry name" value="LIPOPOLYSACCHARIDE EXPORT SYSTEM PERMEASE PROTEIN LPTG"/>
    <property type="match status" value="1"/>
</dbReference>
<dbReference type="PATRIC" id="fig|1208922.3.peg.607"/>
<dbReference type="GO" id="GO:0015920">
    <property type="term" value="P:lipopolysaccharide transport"/>
    <property type="evidence" value="ECO:0007669"/>
    <property type="project" value="TreeGrafter"/>
</dbReference>
<keyword evidence="3 6" id="KW-0812">Transmembrane</keyword>
<evidence type="ECO:0000256" key="5">
    <source>
        <dbReference type="ARBA" id="ARBA00023136"/>
    </source>
</evidence>
<keyword evidence="5 6" id="KW-0472">Membrane</keyword>
<feature type="transmembrane region" description="Helical" evidence="6">
    <location>
        <begin position="100"/>
        <end position="119"/>
    </location>
</feature>
<feature type="transmembrane region" description="Helical" evidence="6">
    <location>
        <begin position="311"/>
        <end position="331"/>
    </location>
</feature>
<feature type="transmembrane region" description="Helical" evidence="6">
    <location>
        <begin position="337"/>
        <end position="358"/>
    </location>
</feature>
<reference evidence="7 8" key="1">
    <citation type="journal article" date="2013" name="Genome Biol. Evol.">
        <title>Genome evolution and phylogenomic analysis of candidatus kinetoplastibacterium, the betaproteobacterial endosymbionts of strigomonas and angomonas.</title>
        <authorList>
            <person name="Alves J.M."/>
            <person name="Serrano M.G."/>
            <person name="Maia da Silva F."/>
            <person name="Voegtly L.J."/>
            <person name="Matveyev A.V."/>
            <person name="Teixeira M.M."/>
            <person name="Camargo E.P."/>
            <person name="Buck G.A."/>
        </authorList>
    </citation>
    <scope>NUCLEOTIDE SEQUENCE [LARGE SCALE GENOMIC DNA]</scope>
    <source>
        <strain evidence="7 8">TCC012E</strain>
    </source>
</reference>
<gene>
    <name evidence="7" type="ORF">BCUE_0043</name>
</gene>
<dbReference type="GO" id="GO:0043190">
    <property type="term" value="C:ATP-binding cassette (ABC) transporter complex"/>
    <property type="evidence" value="ECO:0007669"/>
    <property type="project" value="TreeGrafter"/>
</dbReference>
<evidence type="ECO:0000256" key="6">
    <source>
        <dbReference type="SAM" id="Phobius"/>
    </source>
</evidence>
<organism evidence="7 8">
    <name type="scientific">Candidatus Kinetoplastidibacterium blastocrithidiae TCC012E</name>
    <dbReference type="NCBI Taxonomy" id="1208922"/>
    <lineage>
        <taxon>Bacteria</taxon>
        <taxon>Pseudomonadati</taxon>
        <taxon>Pseudomonadota</taxon>
        <taxon>Betaproteobacteria</taxon>
        <taxon>Candidatus Kinetoplastidibacterium</taxon>
    </lineage>
</organism>
<dbReference type="InterPro" id="IPR005495">
    <property type="entry name" value="LptG/LptF_permease"/>
</dbReference>
<evidence type="ECO:0000256" key="1">
    <source>
        <dbReference type="ARBA" id="ARBA00004651"/>
    </source>
</evidence>